<keyword evidence="6" id="KW-0747">Spliceosome</keyword>
<reference evidence="12" key="2">
    <citation type="journal article" date="2024" name="Plant">
        <title>Genomic evolution and insights into agronomic trait innovations of Sesamum species.</title>
        <authorList>
            <person name="Miao H."/>
            <person name="Wang L."/>
            <person name="Qu L."/>
            <person name="Liu H."/>
            <person name="Sun Y."/>
            <person name="Le M."/>
            <person name="Wang Q."/>
            <person name="Wei S."/>
            <person name="Zheng Y."/>
            <person name="Lin W."/>
            <person name="Duan Y."/>
            <person name="Cao H."/>
            <person name="Xiong S."/>
            <person name="Wang X."/>
            <person name="Wei L."/>
            <person name="Li C."/>
            <person name="Ma Q."/>
            <person name="Ju M."/>
            <person name="Zhao R."/>
            <person name="Li G."/>
            <person name="Mu C."/>
            <person name="Tian Q."/>
            <person name="Mei H."/>
            <person name="Zhang T."/>
            <person name="Gao T."/>
            <person name="Zhang H."/>
        </authorList>
    </citation>
    <scope>NUCLEOTIDE SEQUENCE</scope>
    <source>
        <strain evidence="12">3651</strain>
    </source>
</reference>
<evidence type="ECO:0000256" key="10">
    <source>
        <dbReference type="ARBA" id="ARBA00045970"/>
    </source>
</evidence>
<dbReference type="PANTHER" id="PTHR13445">
    <property type="entry name" value="TUMOR SUPPRESSING SUBTRANSFERABLE CANDIDATE 4 TSSC4"/>
    <property type="match status" value="1"/>
</dbReference>
<dbReference type="GO" id="GO:0005681">
    <property type="term" value="C:spliceosomal complex"/>
    <property type="evidence" value="ECO:0007669"/>
    <property type="project" value="UniProtKB-KW"/>
</dbReference>
<feature type="compositionally biased region" description="Polar residues" evidence="11">
    <location>
        <begin position="433"/>
        <end position="442"/>
    </location>
</feature>
<evidence type="ECO:0000313" key="12">
    <source>
        <dbReference type="EMBL" id="KAK4423259.1"/>
    </source>
</evidence>
<feature type="region of interest" description="Disordered" evidence="11">
    <location>
        <begin position="242"/>
        <end position="330"/>
    </location>
</feature>
<keyword evidence="8" id="KW-0539">Nucleus</keyword>
<dbReference type="GO" id="GO:0008380">
    <property type="term" value="P:RNA splicing"/>
    <property type="evidence" value="ECO:0007669"/>
    <property type="project" value="UniProtKB-KW"/>
</dbReference>
<evidence type="ECO:0000256" key="9">
    <source>
        <dbReference type="ARBA" id="ARBA00035304"/>
    </source>
</evidence>
<evidence type="ECO:0000256" key="3">
    <source>
        <dbReference type="ARBA" id="ARBA00010362"/>
    </source>
</evidence>
<dbReference type="PANTHER" id="PTHR13445:SF3">
    <property type="entry name" value="U5 SMALL NUCLEAR RIBONUCLEOPROTEIN TSSC4"/>
    <property type="match status" value="1"/>
</dbReference>
<keyword evidence="13" id="KW-1185">Reference proteome</keyword>
<evidence type="ECO:0000256" key="8">
    <source>
        <dbReference type="ARBA" id="ARBA00023242"/>
    </source>
</evidence>
<evidence type="ECO:0000256" key="7">
    <source>
        <dbReference type="ARBA" id="ARBA00023187"/>
    </source>
</evidence>
<name>A0AAE2CIJ0_9LAMI</name>
<evidence type="ECO:0000256" key="5">
    <source>
        <dbReference type="ARBA" id="ARBA00022664"/>
    </source>
</evidence>
<sequence>MEDSFRVRVDKAFGALGGSTPSSVGVSPSLWCLTDEEIERREWNRRKEEAEERDDGVESGLSVVRNQLDSDLQDLSDDEEEEEAEEEEEENEGVDGGKKKRRRNNSSSAETSVDEYLDVQSNIGRDCTLDYEEEEDEYDKVAVGMEQTGDRLYMKDVKFADYGIDEPNTYGELPNSFHAAVKDPRANHAAAKIRLKEDAEAAGSLDTLQLSDNYAAANAETEYIKKGELDGDNPKPILKKRESLMDSKSQKRVRFMVDPKSGTQTHGEEQSVGASNLPSEPHSRDDSAVAEQASDLSHFSSAVPDYIRNPSKYTRYTFDSSDDMDDQSNRKAYMDFFDQLRKRNTDSSQDDSSVEIPKSITFTPKRKPEDDSMVKRSQSEHKTGDNLKNKSWSIGVTAEDAQESEVSAMEEDEPSAAVDRGYSLQKPGRQYRMRTNGNGDDN</sequence>
<reference evidence="12" key="1">
    <citation type="submission" date="2020-06" db="EMBL/GenBank/DDBJ databases">
        <authorList>
            <person name="Li T."/>
            <person name="Hu X."/>
            <person name="Zhang T."/>
            <person name="Song X."/>
            <person name="Zhang H."/>
            <person name="Dai N."/>
            <person name="Sheng W."/>
            <person name="Hou X."/>
            <person name="Wei L."/>
        </authorList>
    </citation>
    <scope>NUCLEOTIDE SEQUENCE</scope>
    <source>
        <strain evidence="12">3651</strain>
        <tissue evidence="12">Leaf</tissue>
    </source>
</reference>
<gene>
    <name evidence="12" type="ORF">Salat_1908700</name>
</gene>
<comment type="caution">
    <text evidence="12">The sequence shown here is derived from an EMBL/GenBank/DDBJ whole genome shotgun (WGS) entry which is preliminary data.</text>
</comment>
<comment type="similarity">
    <text evidence="3">Belongs to the TSSC4 family.</text>
</comment>
<evidence type="ECO:0000256" key="6">
    <source>
        <dbReference type="ARBA" id="ARBA00022728"/>
    </source>
</evidence>
<feature type="compositionally biased region" description="Acidic residues" evidence="11">
    <location>
        <begin position="400"/>
        <end position="414"/>
    </location>
</feature>
<feature type="compositionally biased region" description="Low complexity" evidence="11">
    <location>
        <begin position="18"/>
        <end position="29"/>
    </location>
</feature>
<accession>A0AAE2CIJ0</accession>
<dbReference type="Proteomes" id="UP001293254">
    <property type="component" value="Unassembled WGS sequence"/>
</dbReference>
<feature type="region of interest" description="Disordered" evidence="11">
    <location>
        <begin position="1"/>
        <end position="119"/>
    </location>
</feature>
<keyword evidence="4" id="KW-0963">Cytoplasm</keyword>
<evidence type="ECO:0000256" key="1">
    <source>
        <dbReference type="ARBA" id="ARBA00004123"/>
    </source>
</evidence>
<dbReference type="Pfam" id="PF15264">
    <property type="entry name" value="TSSC4"/>
    <property type="match status" value="1"/>
</dbReference>
<feature type="compositionally biased region" description="Basic and acidic residues" evidence="11">
    <location>
        <begin position="1"/>
        <end position="11"/>
    </location>
</feature>
<evidence type="ECO:0000256" key="11">
    <source>
        <dbReference type="SAM" id="MobiDB-lite"/>
    </source>
</evidence>
<organism evidence="12 13">
    <name type="scientific">Sesamum alatum</name>
    <dbReference type="NCBI Taxonomy" id="300844"/>
    <lineage>
        <taxon>Eukaryota</taxon>
        <taxon>Viridiplantae</taxon>
        <taxon>Streptophyta</taxon>
        <taxon>Embryophyta</taxon>
        <taxon>Tracheophyta</taxon>
        <taxon>Spermatophyta</taxon>
        <taxon>Magnoliopsida</taxon>
        <taxon>eudicotyledons</taxon>
        <taxon>Gunneridae</taxon>
        <taxon>Pentapetalae</taxon>
        <taxon>asterids</taxon>
        <taxon>lamiids</taxon>
        <taxon>Lamiales</taxon>
        <taxon>Pedaliaceae</taxon>
        <taxon>Sesamum</taxon>
    </lineage>
</organism>
<feature type="region of interest" description="Disordered" evidence="11">
    <location>
        <begin position="342"/>
        <end position="442"/>
    </location>
</feature>
<protein>
    <recommendedName>
        <fullName evidence="9">U5 small nuclear ribonucleoprotein TSSC4</fullName>
    </recommendedName>
</protein>
<dbReference type="GO" id="GO:0006397">
    <property type="term" value="P:mRNA processing"/>
    <property type="evidence" value="ECO:0007669"/>
    <property type="project" value="UniProtKB-KW"/>
</dbReference>
<feature type="compositionally biased region" description="Basic and acidic residues" evidence="11">
    <location>
        <begin position="38"/>
        <end position="50"/>
    </location>
</feature>
<feature type="compositionally biased region" description="Acidic residues" evidence="11">
    <location>
        <begin position="71"/>
        <end position="93"/>
    </location>
</feature>
<feature type="compositionally biased region" description="Basic and acidic residues" evidence="11">
    <location>
        <begin position="366"/>
        <end position="388"/>
    </location>
</feature>
<keyword evidence="7" id="KW-0508">mRNA splicing</keyword>
<dbReference type="AlphaFoldDB" id="A0AAE2CIJ0"/>
<dbReference type="InterPro" id="IPR029338">
    <property type="entry name" value="TSSC4"/>
</dbReference>
<keyword evidence="5" id="KW-0507">mRNA processing</keyword>
<proteinExistence type="inferred from homology"/>
<dbReference type="EMBL" id="JACGWO010000007">
    <property type="protein sequence ID" value="KAK4423259.1"/>
    <property type="molecule type" value="Genomic_DNA"/>
</dbReference>
<evidence type="ECO:0000313" key="13">
    <source>
        <dbReference type="Proteomes" id="UP001293254"/>
    </source>
</evidence>
<evidence type="ECO:0000256" key="4">
    <source>
        <dbReference type="ARBA" id="ARBA00022490"/>
    </source>
</evidence>
<evidence type="ECO:0000256" key="2">
    <source>
        <dbReference type="ARBA" id="ARBA00004496"/>
    </source>
</evidence>
<comment type="subcellular location">
    <subcellularLocation>
        <location evidence="2">Cytoplasm</location>
    </subcellularLocation>
    <subcellularLocation>
        <location evidence="1">Nucleus</location>
    </subcellularLocation>
</comment>
<comment type="function">
    <text evidence="10">Protein associated with the U5 snRNP, during its maturation and its post-splicing recycling and which is required for spliceosomal tri-snRNP complex assembly in the nucleus. Has a molecular sequestering activity and transiently hinders SNRNP200 binding sites for constitutive splicing factors that intervene later during the assembly of the spliceosome and splicing. Together with its molecular sequestering activity, may also function as a molecular adapter and placeholder, coordinating the assembly of the U5 snRNP and its association with the U4/U6 di-snRNP.</text>
</comment>
<dbReference type="GO" id="GO:0005737">
    <property type="term" value="C:cytoplasm"/>
    <property type="evidence" value="ECO:0007669"/>
    <property type="project" value="UniProtKB-SubCell"/>
</dbReference>